<feature type="domain" description="Transglycosylase SLT" evidence="2">
    <location>
        <begin position="31"/>
        <end position="133"/>
    </location>
</feature>
<keyword evidence="1" id="KW-0732">Signal</keyword>
<dbReference type="CDD" id="cd13400">
    <property type="entry name" value="LT_IagB-like"/>
    <property type="match status" value="1"/>
</dbReference>
<evidence type="ECO:0000256" key="1">
    <source>
        <dbReference type="SAM" id="SignalP"/>
    </source>
</evidence>
<organism evidence="3 4">
    <name type="scientific">Acinetobacter johnsonii SH046</name>
    <dbReference type="NCBI Taxonomy" id="575586"/>
    <lineage>
        <taxon>Bacteria</taxon>
        <taxon>Pseudomonadati</taxon>
        <taxon>Pseudomonadota</taxon>
        <taxon>Gammaproteobacteria</taxon>
        <taxon>Moraxellales</taxon>
        <taxon>Moraxellaceae</taxon>
        <taxon>Acinetobacter</taxon>
    </lineage>
</organism>
<dbReference type="eggNOG" id="COG0741">
    <property type="taxonomic scope" value="Bacteria"/>
</dbReference>
<dbReference type="HOGENOM" id="CLU_094905_3_1_6"/>
<dbReference type="InterPro" id="IPR008258">
    <property type="entry name" value="Transglycosylase_SLT_dom_1"/>
</dbReference>
<evidence type="ECO:0000259" key="2">
    <source>
        <dbReference type="Pfam" id="PF01464"/>
    </source>
</evidence>
<dbReference type="InterPro" id="IPR023346">
    <property type="entry name" value="Lysozyme-like_dom_sf"/>
</dbReference>
<dbReference type="EMBL" id="GG704974">
    <property type="protein sequence ID" value="EEY94849.1"/>
    <property type="molecule type" value="Genomic_DNA"/>
</dbReference>
<sequence>MHKKATNFIKRTLGLSVLSVAFFSIQSVKAECWEEAAAMYGHDPYLLKAIGWKESRGHVGAVGSLLKDGNRALGLMQINTIHLPRLNKLGIHRSDLFDPCTSQKVGAWVLADCLKKKGDIWVAVGCYYGGPASRAYTAMRGYATDVRRYYEGYKRQAGLPAVYQPLIGYQAQPELPNPMANNENKQVVAYQNQSETPISDSRIIQF</sequence>
<proteinExistence type="predicted"/>
<feature type="chain" id="PRO_5003015110" evidence="1">
    <location>
        <begin position="31"/>
        <end position="206"/>
    </location>
</feature>
<protein>
    <submittedName>
        <fullName evidence="3">Transglycosylase SLT domain protein</fullName>
    </submittedName>
</protein>
<name>D0SGZ3_ACIJO</name>
<dbReference type="AlphaFoldDB" id="D0SGZ3"/>
<dbReference type="SUPFAM" id="SSF53955">
    <property type="entry name" value="Lysozyme-like"/>
    <property type="match status" value="1"/>
</dbReference>
<dbReference type="Proteomes" id="UP000012047">
    <property type="component" value="Unassembled WGS sequence"/>
</dbReference>
<dbReference type="Pfam" id="PF01464">
    <property type="entry name" value="SLT"/>
    <property type="match status" value="1"/>
</dbReference>
<evidence type="ECO:0000313" key="4">
    <source>
        <dbReference type="Proteomes" id="UP000012047"/>
    </source>
</evidence>
<dbReference type="Gene3D" id="1.10.530.10">
    <property type="match status" value="1"/>
</dbReference>
<gene>
    <name evidence="3" type="ORF">HMPREF0016_03116</name>
</gene>
<dbReference type="RefSeq" id="WP_005401873.1">
    <property type="nucleotide sequence ID" value="NZ_GG704974.1"/>
</dbReference>
<evidence type="ECO:0000313" key="3">
    <source>
        <dbReference type="EMBL" id="EEY94849.1"/>
    </source>
</evidence>
<reference evidence="4" key="1">
    <citation type="journal article" date="2012" name="PLoS ONE">
        <title>The success of Acinetobacter species; genetic, metabolic and virulence attributes.</title>
        <authorList>
            <person name="Peleg A.Y."/>
            <person name="de Breij A."/>
            <person name="Adams M.D."/>
            <person name="Cerqueira G.M."/>
            <person name="Mocali S."/>
            <person name="Galardini M."/>
            <person name="Nibbering P.H."/>
            <person name="Earl A.M."/>
            <person name="Ward D.V."/>
            <person name="Paterson D.L."/>
            <person name="Seifert H."/>
            <person name="Dijkshoorn L."/>
        </authorList>
    </citation>
    <scope>NUCLEOTIDE SEQUENCE [LARGE SCALE GENOMIC DNA]</scope>
    <source>
        <strain evidence="4">SH046</strain>
    </source>
</reference>
<accession>D0SGZ3</accession>
<feature type="signal peptide" evidence="1">
    <location>
        <begin position="1"/>
        <end position="30"/>
    </location>
</feature>